<reference evidence="1" key="1">
    <citation type="journal article" date="2020" name="Stud. Mycol.">
        <title>101 Dothideomycetes genomes: a test case for predicting lifestyles and emergence of pathogens.</title>
        <authorList>
            <person name="Haridas S."/>
            <person name="Albert R."/>
            <person name="Binder M."/>
            <person name="Bloem J."/>
            <person name="Labutti K."/>
            <person name="Salamov A."/>
            <person name="Andreopoulos B."/>
            <person name="Baker S."/>
            <person name="Barry K."/>
            <person name="Bills G."/>
            <person name="Bluhm B."/>
            <person name="Cannon C."/>
            <person name="Castanera R."/>
            <person name="Culley D."/>
            <person name="Daum C."/>
            <person name="Ezra D."/>
            <person name="Gonzalez J."/>
            <person name="Henrissat B."/>
            <person name="Kuo A."/>
            <person name="Liang C."/>
            <person name="Lipzen A."/>
            <person name="Lutzoni F."/>
            <person name="Magnuson J."/>
            <person name="Mondo S."/>
            <person name="Nolan M."/>
            <person name="Ohm R."/>
            <person name="Pangilinan J."/>
            <person name="Park H.-J."/>
            <person name="Ramirez L."/>
            <person name="Alfaro M."/>
            <person name="Sun H."/>
            <person name="Tritt A."/>
            <person name="Yoshinaga Y."/>
            <person name="Zwiers L.-H."/>
            <person name="Turgeon B."/>
            <person name="Goodwin S."/>
            <person name="Spatafora J."/>
            <person name="Crous P."/>
            <person name="Grigoriev I."/>
        </authorList>
    </citation>
    <scope>NUCLEOTIDE SEQUENCE</scope>
    <source>
        <strain evidence="1">ATCC 200398</strain>
    </source>
</reference>
<dbReference type="Proteomes" id="UP000799755">
    <property type="component" value="Unassembled WGS sequence"/>
</dbReference>
<evidence type="ECO:0000313" key="1">
    <source>
        <dbReference type="EMBL" id="KAF2473097.1"/>
    </source>
</evidence>
<keyword evidence="2" id="KW-1185">Reference proteome</keyword>
<sequence length="1301" mass="140928">MNRFLTRKKDRVLDDNASGGKKSKKGKKSQPEPKIELDITAALPASDNFRTSLIMPSLSTRFSMLREQDDPSSKLGKASDDSVLLPKRQSRLHEFGFVPGGLSDIAEVSSLNGSVSGSARPPFANERQNSFDSHNAEEGGSMMSRARPGEGNVLFGGRQKIYKISNTGSSKSLGRALYEDDVSMSTFQKIRAQERERARVQMEGQEKADDDQQSEPSSPTKELAYSPSLSGYSQRRETSSSTNSGTANTRSSTAATSIASQGANAVPASSPALPSSTTATSPTTETPPLNRTTTKARRLYETGLDQHIYEQQSSAMNRLNSIQRTRAPTGRSTPPLLYTQTRSATSLNDRFNRTTPFRTESPTQMANAAIPNGKDTHSSNSSPVVSRPQSPPLNSPLASDSDEAQTLHSALQPNDRGKATAMGAFNKPKQAFSEQQYAERLKRLQQEREASMPKLDKPSKPSLRERAELEQRKRAEAGTNERQWSNTAEKREAPSAFSVFQSAANQMKSPATTTGSTLKSDPSAHSVQSPDSQTGATFFASPGSSEDEDEGPKKPIDLSRRLQNIPTTNKPAPPILQHPALRSRSNSRVEKQEHPSLQSHSQSRPAPTQQSHDPPPSTNGSLQPNSTTKSSDDLDIDSPTLGPNNGGLSGLVRQHLRNVSNVSSDYGEFNQIAMSPPYTSTATAPLSLRTQELGVQRRQPTSESDTPAHSSYSHSNPWDLDDIDNPYYGEGDSISSVSPVDAHKVKPVTNVNPPTSNSQSTERSPSHDDTPQWEKDMKKSHQRGASTETQDEREAFKRELAQRQRAVQESLGMKVSQDNNRSVSPAPSAGAGGLKNALNMLRSKSSRESFATNSDIRPQEGLPPTKAMRMLGIGTGSANASSTSLAGQNDRFHGNDHWRADEDRMGRGLASRPKPTRVLEQSEQDARRELEQRLQRSATDDVTHHAKPKGRSPPASSKSSTRNRSSSELSSGRSRSRGGRYRDDLEQAMVEGTGSRSTVYPLNNTPSMSGYAINPTQPVPADRPSLDSQSSRMRSRSNSRTTGYFESKHLQPIQTGHGHMNGAPPRLSPAANSPKPQFSPGLPASPRPSPGAPSPNMNVFRPQASPVPAFSANNTPPVSGTTTPVTPGFNHPNPNSSGPTQKPGMQVLRKKSIAKTDISEPIFLSATSVMDTVDLPAGASLKNGMDPPPPPVPPINPMRRRFGFGRTEQHDSYVQPPHTPFTESQRTNSSDALSSQANPISEARQRLRKTSSEGRNLHGKAQTQGAGSPAMPSTPFGRNGSPPRPINSRHIAQRPMDGAMF</sequence>
<proteinExistence type="predicted"/>
<comment type="caution">
    <text evidence="1">The sequence shown here is derived from an EMBL/GenBank/DDBJ whole genome shotgun (WGS) entry which is preliminary data.</text>
</comment>
<accession>A0ACB6R3L1</accession>
<gene>
    <name evidence="1" type="ORF">BDR25DRAFT_323719</name>
</gene>
<organism evidence="1 2">
    <name type="scientific">Lindgomyces ingoldianus</name>
    <dbReference type="NCBI Taxonomy" id="673940"/>
    <lineage>
        <taxon>Eukaryota</taxon>
        <taxon>Fungi</taxon>
        <taxon>Dikarya</taxon>
        <taxon>Ascomycota</taxon>
        <taxon>Pezizomycotina</taxon>
        <taxon>Dothideomycetes</taxon>
        <taxon>Pleosporomycetidae</taxon>
        <taxon>Pleosporales</taxon>
        <taxon>Lindgomycetaceae</taxon>
        <taxon>Lindgomyces</taxon>
    </lineage>
</organism>
<protein>
    <submittedName>
        <fullName evidence="1">Uncharacterized protein</fullName>
    </submittedName>
</protein>
<evidence type="ECO:0000313" key="2">
    <source>
        <dbReference type="Proteomes" id="UP000799755"/>
    </source>
</evidence>
<name>A0ACB6R3L1_9PLEO</name>
<dbReference type="EMBL" id="MU003500">
    <property type="protein sequence ID" value="KAF2473097.1"/>
    <property type="molecule type" value="Genomic_DNA"/>
</dbReference>